<dbReference type="InterPro" id="IPR007527">
    <property type="entry name" value="Znf_SWIM"/>
</dbReference>
<evidence type="ECO:0000313" key="4">
    <source>
        <dbReference type="EMBL" id="MYL18256.1"/>
    </source>
</evidence>
<evidence type="ECO:0000256" key="2">
    <source>
        <dbReference type="SAM" id="MobiDB-lite"/>
    </source>
</evidence>
<comment type="caution">
    <text evidence="4">The sequence shown here is derived from an EMBL/GenBank/DDBJ whole genome shotgun (WGS) entry which is preliminary data.</text>
</comment>
<protein>
    <recommendedName>
        <fullName evidence="3">SWIM-type domain-containing protein</fullName>
    </recommendedName>
</protein>
<keyword evidence="1" id="KW-0479">Metal-binding</keyword>
<evidence type="ECO:0000256" key="1">
    <source>
        <dbReference type="PROSITE-ProRule" id="PRU00325"/>
    </source>
</evidence>
<keyword evidence="1" id="KW-0862">Zinc</keyword>
<dbReference type="RefSeq" id="WP_159369710.1">
    <property type="nucleotide sequence ID" value="NZ_WMEO01000063.1"/>
</dbReference>
<name>A0A6B1IIE9_9EURY</name>
<reference evidence="4 5" key="1">
    <citation type="submission" date="2019-11" db="EMBL/GenBank/DDBJ databases">
        <title>Genome sequences of 17 halophilic strains isolated from different environments.</title>
        <authorList>
            <person name="Furrow R.E."/>
        </authorList>
    </citation>
    <scope>NUCLEOTIDE SEQUENCE [LARGE SCALE GENOMIC DNA]</scope>
    <source>
        <strain evidence="4 5">22517_05_Cabo</strain>
    </source>
</reference>
<dbReference type="Proteomes" id="UP000460194">
    <property type="component" value="Unassembled WGS sequence"/>
</dbReference>
<dbReference type="GO" id="GO:0008270">
    <property type="term" value="F:zinc ion binding"/>
    <property type="evidence" value="ECO:0007669"/>
    <property type="project" value="UniProtKB-KW"/>
</dbReference>
<feature type="region of interest" description="Disordered" evidence="2">
    <location>
        <begin position="129"/>
        <end position="149"/>
    </location>
</feature>
<sequence>MTANESAAEKRVVTQLNFGPKTAKRVTWEAWEFTVVGPHQVEVTNAAYGTEKSAHSYVVGVERRDGVVVPMECECPADVHREEDCKHKVALATVGEQTVLRAATAHESPAAASSSNDTARTTAADVLRTDGGSATADSNGGGTSPCLNGREWCPGPASDSLPCFSCYRGENR</sequence>
<accession>A0A6B1IIE9</accession>
<dbReference type="PROSITE" id="PS50966">
    <property type="entry name" value="ZF_SWIM"/>
    <property type="match status" value="1"/>
</dbReference>
<organism evidence="4 5">
    <name type="scientific">Halorubrum distributum</name>
    <dbReference type="NCBI Taxonomy" id="29283"/>
    <lineage>
        <taxon>Archaea</taxon>
        <taxon>Methanobacteriati</taxon>
        <taxon>Methanobacteriota</taxon>
        <taxon>Stenosarchaea group</taxon>
        <taxon>Halobacteria</taxon>
        <taxon>Halobacteriales</taxon>
        <taxon>Haloferacaceae</taxon>
        <taxon>Halorubrum</taxon>
        <taxon>Halorubrum distributum group</taxon>
    </lineage>
</organism>
<evidence type="ECO:0000259" key="3">
    <source>
        <dbReference type="PROSITE" id="PS50966"/>
    </source>
</evidence>
<dbReference type="EMBL" id="WMEO01000063">
    <property type="protein sequence ID" value="MYL18256.1"/>
    <property type="molecule type" value="Genomic_DNA"/>
</dbReference>
<evidence type="ECO:0000313" key="5">
    <source>
        <dbReference type="Proteomes" id="UP000460194"/>
    </source>
</evidence>
<dbReference type="AlphaFoldDB" id="A0A6B1IIE9"/>
<gene>
    <name evidence="4" type="ORF">GLW36_16650</name>
</gene>
<feature type="domain" description="SWIM-type" evidence="3">
    <location>
        <begin position="57"/>
        <end position="96"/>
    </location>
</feature>
<keyword evidence="1" id="KW-0863">Zinc-finger</keyword>
<proteinExistence type="predicted"/>